<dbReference type="AlphaFoldDB" id="A0A4Y7RBI2"/>
<dbReference type="GO" id="GO:0005975">
    <property type="term" value="P:carbohydrate metabolic process"/>
    <property type="evidence" value="ECO:0007669"/>
    <property type="project" value="InterPro"/>
</dbReference>
<accession>A0A4Y7RBI2</accession>
<comment type="catalytic activity">
    <reaction evidence="1 10">
        <text>Transfers a segment of a (1-&gt;4)-alpha-D-glucan to a new position in an acceptor, which may be glucose or a (1-&gt;4)-alpha-D-glucan.</text>
        <dbReference type="EC" id="2.4.1.25"/>
    </reaction>
</comment>
<evidence type="ECO:0000256" key="9">
    <source>
        <dbReference type="ARBA" id="ARBA00031501"/>
    </source>
</evidence>
<dbReference type="EC" id="2.4.1.25" evidence="3 10"/>
<evidence type="ECO:0000313" key="13">
    <source>
        <dbReference type="Proteomes" id="UP000298324"/>
    </source>
</evidence>
<evidence type="ECO:0000256" key="10">
    <source>
        <dbReference type="RuleBase" id="RU361207"/>
    </source>
</evidence>
<evidence type="ECO:0000313" key="12">
    <source>
        <dbReference type="EMBL" id="TEB06119.1"/>
    </source>
</evidence>
<evidence type="ECO:0000256" key="2">
    <source>
        <dbReference type="ARBA" id="ARBA00005684"/>
    </source>
</evidence>
<keyword evidence="13" id="KW-1185">Reference proteome</keyword>
<dbReference type="Gene3D" id="3.20.20.80">
    <property type="entry name" value="Glycosidases"/>
    <property type="match status" value="1"/>
</dbReference>
<dbReference type="EMBL" id="QFGA01000002">
    <property type="protein sequence ID" value="TEB06119.1"/>
    <property type="molecule type" value="Genomic_DNA"/>
</dbReference>
<name>A0A4Y7RBI2_9FIRM</name>
<evidence type="ECO:0000256" key="8">
    <source>
        <dbReference type="ARBA" id="ARBA00031423"/>
    </source>
</evidence>
<dbReference type="Pfam" id="PF21226">
    <property type="entry name" value="MalQ_N"/>
    <property type="match status" value="1"/>
</dbReference>
<dbReference type="PANTHER" id="PTHR32438">
    <property type="entry name" value="4-ALPHA-GLUCANOTRANSFERASE DPE1, CHLOROPLASTIC/AMYLOPLASTIC"/>
    <property type="match status" value="1"/>
</dbReference>
<sequence length="686" mass="78265">MVSGKEIRLLHRLCRLYGIETGYPDIDGHRRLATPDSLLAALRALGAPLMCLSGLPGALRERIREQWDRLSEPVAVSWDKKPVHLELRLPLSWREHIADCRMELGNGGAARWVCRPGDLQLLKSASVEGMDYEVRRLSLPSGLPWGYHRLTLDLPARRHEVLIICAPRRAFTLASSSMTGHRVWGCFLPLYALHSSRSPGAGDFTDLDALLNWVRDLGGGFVGTLPLLAAFLDQPFSPSPYEPVSRLFWNEFYIDVEQTEEFKNSPKVRELFNSPAVQEEFARLRSTPLVDYHRTMAVKRKLLEYCAEAFFAANSGGQEALQRWLTKNPAARDYARFRAAAEKRRTGWTDWPGPMRDGILREGDYDPAAERYHLYVQWLAQRQLRDLSARARRNGQNLYLDFPLGVHRHGYDVWRERTAFVPEASAGAPPDAFFSGGQNWGLPPLHPERIRVQGYRYYIAGLRNHLQYSGILRLDHIMGLHRLFWVPGGLPAGEGVYVRYHAEEFYAVLALESHRYQALLVGEDLGLVPGSVRTAMARHNVYRMYVLPFEYTREPRKLLRDAPAGALASLNTHDMPPFASFWLDKGKRPFDRAALPVFLYHRGRLKVPTNNLKAVFRACLEHLAASRAEVLLVNLEDLWLETEPQNVPGATGAYPNWRRKARLALEEFSQNREVLEELQKINGLRR</sequence>
<dbReference type="RefSeq" id="WP_190258726.1">
    <property type="nucleotide sequence ID" value="NZ_QFGA01000002.1"/>
</dbReference>
<gene>
    <name evidence="12" type="primary">malQ</name>
    <name evidence="12" type="ORF">Psch_03161</name>
</gene>
<dbReference type="NCBIfam" id="TIGR00217">
    <property type="entry name" value="malQ"/>
    <property type="match status" value="1"/>
</dbReference>
<dbReference type="Proteomes" id="UP000298324">
    <property type="component" value="Unassembled WGS sequence"/>
</dbReference>
<evidence type="ECO:0000256" key="4">
    <source>
        <dbReference type="ARBA" id="ARBA00020295"/>
    </source>
</evidence>
<evidence type="ECO:0000259" key="11">
    <source>
        <dbReference type="Pfam" id="PF21226"/>
    </source>
</evidence>
<evidence type="ECO:0000256" key="6">
    <source>
        <dbReference type="ARBA" id="ARBA00022679"/>
    </source>
</evidence>
<feature type="domain" description="MalQ N-terminal beta-sandwich" evidence="11">
    <location>
        <begin position="73"/>
        <end position="167"/>
    </location>
</feature>
<dbReference type="InterPro" id="IPR048458">
    <property type="entry name" value="MalQ_N"/>
</dbReference>
<protein>
    <recommendedName>
        <fullName evidence="4 10">4-alpha-glucanotransferase</fullName>
        <ecNumber evidence="3 10">2.4.1.25</ecNumber>
    </recommendedName>
    <alternativeName>
        <fullName evidence="8 10">Amylomaltase</fullName>
    </alternativeName>
    <alternativeName>
        <fullName evidence="9 10">Disproportionating enzyme</fullName>
    </alternativeName>
</protein>
<dbReference type="Pfam" id="PF02446">
    <property type="entry name" value="Glyco_hydro_77"/>
    <property type="match status" value="1"/>
</dbReference>
<evidence type="ECO:0000256" key="1">
    <source>
        <dbReference type="ARBA" id="ARBA00000439"/>
    </source>
</evidence>
<dbReference type="InterPro" id="IPR017853">
    <property type="entry name" value="GH"/>
</dbReference>
<keyword evidence="7 10" id="KW-0119">Carbohydrate metabolism</keyword>
<dbReference type="GO" id="GO:0004134">
    <property type="term" value="F:4-alpha-glucanotransferase activity"/>
    <property type="evidence" value="ECO:0007669"/>
    <property type="project" value="UniProtKB-EC"/>
</dbReference>
<dbReference type="InterPro" id="IPR003385">
    <property type="entry name" value="Glyco_hydro_77"/>
</dbReference>
<comment type="caution">
    <text evidence="12">The sequence shown here is derived from an EMBL/GenBank/DDBJ whole genome shotgun (WGS) entry which is preliminary data.</text>
</comment>
<dbReference type="PANTHER" id="PTHR32438:SF5">
    <property type="entry name" value="4-ALPHA-GLUCANOTRANSFERASE DPE1, CHLOROPLASTIC_AMYLOPLASTIC"/>
    <property type="match status" value="1"/>
</dbReference>
<evidence type="ECO:0000256" key="5">
    <source>
        <dbReference type="ARBA" id="ARBA00022676"/>
    </source>
</evidence>
<reference evidence="12 13" key="1">
    <citation type="journal article" date="2018" name="Environ. Microbiol.">
        <title>Novel energy conservation strategies and behaviour of Pelotomaculum schinkii driving syntrophic propionate catabolism.</title>
        <authorList>
            <person name="Hidalgo-Ahumada C.A.P."/>
            <person name="Nobu M.K."/>
            <person name="Narihiro T."/>
            <person name="Tamaki H."/>
            <person name="Liu W.T."/>
            <person name="Kamagata Y."/>
            <person name="Stams A.J.M."/>
            <person name="Imachi H."/>
            <person name="Sousa D.Z."/>
        </authorList>
    </citation>
    <scope>NUCLEOTIDE SEQUENCE [LARGE SCALE GENOMIC DNA]</scope>
    <source>
        <strain evidence="12 13">HH</strain>
    </source>
</reference>
<dbReference type="SUPFAM" id="SSF51445">
    <property type="entry name" value="(Trans)glycosidases"/>
    <property type="match status" value="1"/>
</dbReference>
<keyword evidence="5 10" id="KW-0328">Glycosyltransferase</keyword>
<evidence type="ECO:0000256" key="3">
    <source>
        <dbReference type="ARBA" id="ARBA00012560"/>
    </source>
</evidence>
<keyword evidence="6 10" id="KW-0808">Transferase</keyword>
<organism evidence="12 13">
    <name type="scientific">Pelotomaculum schinkii</name>
    <dbReference type="NCBI Taxonomy" id="78350"/>
    <lineage>
        <taxon>Bacteria</taxon>
        <taxon>Bacillati</taxon>
        <taxon>Bacillota</taxon>
        <taxon>Clostridia</taxon>
        <taxon>Eubacteriales</taxon>
        <taxon>Desulfotomaculaceae</taxon>
        <taxon>Pelotomaculum</taxon>
    </lineage>
</organism>
<proteinExistence type="inferred from homology"/>
<evidence type="ECO:0000256" key="7">
    <source>
        <dbReference type="ARBA" id="ARBA00023277"/>
    </source>
</evidence>
<comment type="similarity">
    <text evidence="2 10">Belongs to the disproportionating enzyme family.</text>
</comment>